<evidence type="ECO:0000256" key="1">
    <source>
        <dbReference type="SAM" id="Phobius"/>
    </source>
</evidence>
<protein>
    <submittedName>
        <fullName evidence="2">Uncharacterized protein</fullName>
    </submittedName>
</protein>
<comment type="caution">
    <text evidence="2">The sequence shown here is derived from an EMBL/GenBank/DDBJ whole genome shotgun (WGS) entry which is preliminary data.</text>
</comment>
<sequence>MSEESVLKNKAKELYGLLCEKEWNPYVTGVIVAFFSVMIMAWWRPWGAVGAIRNWGDWIMYGV</sequence>
<keyword evidence="1" id="KW-1133">Transmembrane helix</keyword>
<name>X1BH88_9ZZZZ</name>
<keyword evidence="1" id="KW-0812">Transmembrane</keyword>
<evidence type="ECO:0000313" key="2">
    <source>
        <dbReference type="EMBL" id="GAG80547.1"/>
    </source>
</evidence>
<dbReference type="AlphaFoldDB" id="X1BH88"/>
<proteinExistence type="predicted"/>
<dbReference type="EMBL" id="BART01018994">
    <property type="protein sequence ID" value="GAG80547.1"/>
    <property type="molecule type" value="Genomic_DNA"/>
</dbReference>
<feature type="transmembrane region" description="Helical" evidence="1">
    <location>
        <begin position="23"/>
        <end position="43"/>
    </location>
</feature>
<gene>
    <name evidence="2" type="ORF">S01H4_35677</name>
</gene>
<organism evidence="2">
    <name type="scientific">marine sediment metagenome</name>
    <dbReference type="NCBI Taxonomy" id="412755"/>
    <lineage>
        <taxon>unclassified sequences</taxon>
        <taxon>metagenomes</taxon>
        <taxon>ecological metagenomes</taxon>
    </lineage>
</organism>
<reference evidence="2" key="1">
    <citation type="journal article" date="2014" name="Front. Microbiol.">
        <title>High frequency of phylogenetically diverse reductive dehalogenase-homologous genes in deep subseafloor sedimentary metagenomes.</title>
        <authorList>
            <person name="Kawai M."/>
            <person name="Futagami T."/>
            <person name="Toyoda A."/>
            <person name="Takaki Y."/>
            <person name="Nishi S."/>
            <person name="Hori S."/>
            <person name="Arai W."/>
            <person name="Tsubouchi T."/>
            <person name="Morono Y."/>
            <person name="Uchiyama I."/>
            <person name="Ito T."/>
            <person name="Fujiyama A."/>
            <person name="Inagaki F."/>
            <person name="Takami H."/>
        </authorList>
    </citation>
    <scope>NUCLEOTIDE SEQUENCE</scope>
    <source>
        <strain evidence="2">Expedition CK06-06</strain>
    </source>
</reference>
<keyword evidence="1" id="KW-0472">Membrane</keyword>
<accession>X1BH88</accession>
<feature type="non-terminal residue" evidence="2">
    <location>
        <position position="63"/>
    </location>
</feature>